<feature type="domain" description="B-block binding subunit of TFIIIC" evidence="7">
    <location>
        <begin position="153"/>
        <end position="228"/>
    </location>
</feature>
<keyword evidence="4" id="KW-0804">Transcription</keyword>
<proteinExistence type="predicted"/>
<evidence type="ECO:0000259" key="7">
    <source>
        <dbReference type="Pfam" id="PF04182"/>
    </source>
</evidence>
<feature type="domain" description="General transcription factor 3C polypeptide 1 winged-helix" evidence="8">
    <location>
        <begin position="5"/>
        <end position="64"/>
    </location>
</feature>
<dbReference type="GO" id="GO:0000127">
    <property type="term" value="C:transcription factor TFIIIC complex"/>
    <property type="evidence" value="ECO:0007669"/>
    <property type="project" value="InterPro"/>
</dbReference>
<protein>
    <recommendedName>
        <fullName evidence="11">B-block binding subunit of TFIIIC domain-containing protein</fullName>
    </recommendedName>
</protein>
<dbReference type="PANTHER" id="PTHR15180">
    <property type="entry name" value="GENERAL TRANSCRIPTION FACTOR 3C POLYPEPTIDE 1"/>
    <property type="match status" value="1"/>
</dbReference>
<reference evidence="9" key="1">
    <citation type="submission" date="2020-03" db="EMBL/GenBank/DDBJ databases">
        <authorList>
            <person name="Weist P."/>
        </authorList>
    </citation>
    <scope>NUCLEOTIDE SEQUENCE</scope>
</reference>
<gene>
    <name evidence="9" type="ORF">PLEPLA_LOCUS18000</name>
</gene>
<evidence type="ECO:0000313" key="10">
    <source>
        <dbReference type="Proteomes" id="UP001153269"/>
    </source>
</evidence>
<comment type="caution">
    <text evidence="9">The sequence shown here is derived from an EMBL/GenBank/DDBJ whole genome shotgun (WGS) entry which is preliminary data.</text>
</comment>
<keyword evidence="10" id="KW-1185">Reference proteome</keyword>
<dbReference type="InterPro" id="IPR056428">
    <property type="entry name" value="WH_GTF3C1"/>
</dbReference>
<keyword evidence="3" id="KW-0238">DNA-binding</keyword>
<evidence type="ECO:0000256" key="2">
    <source>
        <dbReference type="ARBA" id="ARBA00022553"/>
    </source>
</evidence>
<evidence type="ECO:0000256" key="1">
    <source>
        <dbReference type="ARBA" id="ARBA00004123"/>
    </source>
</evidence>
<evidence type="ECO:0000256" key="3">
    <source>
        <dbReference type="ARBA" id="ARBA00023125"/>
    </source>
</evidence>
<keyword evidence="2" id="KW-0597">Phosphoprotein</keyword>
<evidence type="ECO:0008006" key="11">
    <source>
        <dbReference type="Google" id="ProtNLM"/>
    </source>
</evidence>
<feature type="region of interest" description="Disordered" evidence="6">
    <location>
        <begin position="321"/>
        <end position="346"/>
    </location>
</feature>
<dbReference type="GO" id="GO:0003677">
    <property type="term" value="F:DNA binding"/>
    <property type="evidence" value="ECO:0007669"/>
    <property type="project" value="UniProtKB-KW"/>
</dbReference>
<dbReference type="Pfam" id="PF23704">
    <property type="entry name" value="WHD_GTF3C1_N"/>
    <property type="match status" value="1"/>
</dbReference>
<sequence>MDPWSAVADEVALEGLDGITVPTLWIRLEDRQPKFPLKLDGCTKELIWRFLVSNTDLSSTSSRRRDTTWSCLTGLKTSTRRQELEKRRFFRRKTKRERSDITKHVRHEALTPLVSLEEALERYGRKLVVVASQSVRFRSLIGSENDPDVKLNDDSYCLLEKVGRARWQGELQSELHRCSFKTDARKLHYMRKSLIKNGFITMQSHVTRAKSGQQQQHSILLLLKRFHVNRRTKYDILMEQVSDLLEQLPGQFSTMMAIKQQLDVADCTFKRVFHYMRAAKLVELCQFPLEELDPTAKHCTTKKGTKVLVRCLKLLKPYSQKGVPDDDDDDDEDEEDDSGTRRRGYPACGRLMEKDVLSQAYHIVLSSGTKGIPQDWYRAQTARW</sequence>
<accession>A0A9N7YFX0</accession>
<dbReference type="InterPro" id="IPR044210">
    <property type="entry name" value="Tfc3-like"/>
</dbReference>
<feature type="compositionally biased region" description="Acidic residues" evidence="6">
    <location>
        <begin position="325"/>
        <end position="337"/>
    </location>
</feature>
<dbReference type="Pfam" id="PF04182">
    <property type="entry name" value="B-block_TFIIIC"/>
    <property type="match status" value="1"/>
</dbReference>
<dbReference type="EMBL" id="CADEAL010001195">
    <property type="protein sequence ID" value="CAB1430020.1"/>
    <property type="molecule type" value="Genomic_DNA"/>
</dbReference>
<name>A0A9N7YFX0_PLEPL</name>
<dbReference type="InterPro" id="IPR007309">
    <property type="entry name" value="TFIIIC_Bblock-bd"/>
</dbReference>
<evidence type="ECO:0000259" key="8">
    <source>
        <dbReference type="Pfam" id="PF23704"/>
    </source>
</evidence>
<evidence type="ECO:0000256" key="4">
    <source>
        <dbReference type="ARBA" id="ARBA00023163"/>
    </source>
</evidence>
<organism evidence="9 10">
    <name type="scientific">Pleuronectes platessa</name>
    <name type="common">European plaice</name>
    <dbReference type="NCBI Taxonomy" id="8262"/>
    <lineage>
        <taxon>Eukaryota</taxon>
        <taxon>Metazoa</taxon>
        <taxon>Chordata</taxon>
        <taxon>Craniata</taxon>
        <taxon>Vertebrata</taxon>
        <taxon>Euteleostomi</taxon>
        <taxon>Actinopterygii</taxon>
        <taxon>Neopterygii</taxon>
        <taxon>Teleostei</taxon>
        <taxon>Neoteleostei</taxon>
        <taxon>Acanthomorphata</taxon>
        <taxon>Carangaria</taxon>
        <taxon>Pleuronectiformes</taxon>
        <taxon>Pleuronectoidei</taxon>
        <taxon>Pleuronectidae</taxon>
        <taxon>Pleuronectes</taxon>
    </lineage>
</organism>
<dbReference type="GO" id="GO:0042791">
    <property type="term" value="P:5S class rRNA transcription by RNA polymerase III"/>
    <property type="evidence" value="ECO:0007669"/>
    <property type="project" value="TreeGrafter"/>
</dbReference>
<evidence type="ECO:0000256" key="5">
    <source>
        <dbReference type="ARBA" id="ARBA00023242"/>
    </source>
</evidence>
<evidence type="ECO:0000256" key="6">
    <source>
        <dbReference type="SAM" id="MobiDB-lite"/>
    </source>
</evidence>
<dbReference type="PANTHER" id="PTHR15180:SF1">
    <property type="entry name" value="GENERAL TRANSCRIPTION FACTOR 3C POLYPEPTIDE 1"/>
    <property type="match status" value="1"/>
</dbReference>
<dbReference type="AlphaFoldDB" id="A0A9N7YFX0"/>
<comment type="subcellular location">
    <subcellularLocation>
        <location evidence="1">Nucleus</location>
    </subcellularLocation>
</comment>
<dbReference type="GO" id="GO:0006384">
    <property type="term" value="P:transcription initiation at RNA polymerase III promoter"/>
    <property type="evidence" value="ECO:0007669"/>
    <property type="project" value="InterPro"/>
</dbReference>
<dbReference type="Proteomes" id="UP001153269">
    <property type="component" value="Unassembled WGS sequence"/>
</dbReference>
<evidence type="ECO:0000313" key="9">
    <source>
        <dbReference type="EMBL" id="CAB1430020.1"/>
    </source>
</evidence>
<dbReference type="GO" id="GO:0005634">
    <property type="term" value="C:nucleus"/>
    <property type="evidence" value="ECO:0007669"/>
    <property type="project" value="UniProtKB-SubCell"/>
</dbReference>
<keyword evidence="5" id="KW-0539">Nucleus</keyword>